<keyword evidence="6 11" id="KW-0695">RNA-directed DNA polymerase</keyword>
<keyword evidence="7" id="KW-0051">Antiviral defense</keyword>
<protein>
    <recommendedName>
        <fullName evidence="1">RNA-directed DNA polymerase</fullName>
        <ecNumber evidence="1">2.7.7.49</ecNumber>
    </recommendedName>
</protein>
<name>A0A3S1A3T2_9BURK</name>
<dbReference type="RefSeq" id="WP_126022705.1">
    <property type="nucleotide sequence ID" value="NZ_RXFT01000006.1"/>
</dbReference>
<dbReference type="EC" id="2.7.7.49" evidence="1"/>
<dbReference type="GO" id="GO:0003964">
    <property type="term" value="F:RNA-directed DNA polymerase activity"/>
    <property type="evidence" value="ECO:0007669"/>
    <property type="project" value="UniProtKB-KW"/>
</dbReference>
<evidence type="ECO:0000259" key="10">
    <source>
        <dbReference type="PROSITE" id="PS50878"/>
    </source>
</evidence>
<evidence type="ECO:0000256" key="9">
    <source>
        <dbReference type="ARBA" id="ARBA00048173"/>
    </source>
</evidence>
<evidence type="ECO:0000256" key="3">
    <source>
        <dbReference type="ARBA" id="ARBA00022695"/>
    </source>
</evidence>
<dbReference type="InterPro" id="IPR000123">
    <property type="entry name" value="Reverse_transcriptase_msDNA"/>
</dbReference>
<evidence type="ECO:0000313" key="12">
    <source>
        <dbReference type="Proteomes" id="UP000281118"/>
    </source>
</evidence>
<dbReference type="InterPro" id="IPR043502">
    <property type="entry name" value="DNA/RNA_pol_sf"/>
</dbReference>
<organism evidence="11 12">
    <name type="scientific">Variovorax guangxiensis</name>
    <dbReference type="NCBI Taxonomy" id="1775474"/>
    <lineage>
        <taxon>Bacteria</taxon>
        <taxon>Pseudomonadati</taxon>
        <taxon>Pseudomonadota</taxon>
        <taxon>Betaproteobacteria</taxon>
        <taxon>Burkholderiales</taxon>
        <taxon>Comamonadaceae</taxon>
        <taxon>Variovorax</taxon>
    </lineage>
</organism>
<evidence type="ECO:0000256" key="7">
    <source>
        <dbReference type="ARBA" id="ARBA00023118"/>
    </source>
</evidence>
<reference evidence="11 12" key="1">
    <citation type="submission" date="2018-12" db="EMBL/GenBank/DDBJ databases">
        <title>The genome sequences of Variovorax guangxiensis DSM 27352.</title>
        <authorList>
            <person name="Gao J."/>
            <person name="Sun J."/>
        </authorList>
    </citation>
    <scope>NUCLEOTIDE SEQUENCE [LARGE SCALE GENOMIC DNA]</scope>
    <source>
        <strain evidence="11 12">DSM 27352</strain>
    </source>
</reference>
<keyword evidence="2" id="KW-0808">Transferase</keyword>
<dbReference type="SUPFAM" id="SSF56672">
    <property type="entry name" value="DNA/RNA polymerases"/>
    <property type="match status" value="1"/>
</dbReference>
<accession>A0A3S1A3T2</accession>
<dbReference type="EMBL" id="RXFT01000006">
    <property type="protein sequence ID" value="RUR68572.1"/>
    <property type="molecule type" value="Genomic_DNA"/>
</dbReference>
<dbReference type="GO" id="GO:0003723">
    <property type="term" value="F:RNA binding"/>
    <property type="evidence" value="ECO:0007669"/>
    <property type="project" value="InterPro"/>
</dbReference>
<sequence>MASHSGAQAALRIRADQLAHHRLVEGPGATTFIGFAASGFMTRELSYREWIARSLARALLADAKQPGGTDPGALRARAAATLGADAPWLKPLAQALGNRSQATWRRTDLPALARAIHDMPEFDAAFEQNEPPRVRRIILRPAQMLPRPMGLDHFALPHIPTLAELAQWLELDADRLAWLTSAAQAFRAPTDPDTRQPASHYRYQLQPKRLGGMRLLEIPKADLKRAQRRILDDLLRHVPAHEAVHGFVLGRSVASHAAAHAGKEVVIGFDLRDFFPGIRASRVHATWRTLGYPEGVARALTALCTHRTDDAVIERLRDDGGLDWIGARRLAAPHLPQGSPCSPALANLCAFRLDLRLEGLAWVFGASYTRYADDLVFSGPASLRAQFNALRAWVSGIAADEGFELHPRKIRCMPRHRQQRVTGVVVNDKANTPREDFDRLKAVLHRCATQGPASQNRAKVDDFRGHLLGSIAWIGQFSATRKTRLMRLFDRIDWTDATQTPS</sequence>
<dbReference type="GO" id="GO:0046872">
    <property type="term" value="F:metal ion binding"/>
    <property type="evidence" value="ECO:0007669"/>
    <property type="project" value="UniProtKB-KW"/>
</dbReference>
<dbReference type="PRINTS" id="PR00866">
    <property type="entry name" value="RNADNAPOLMS"/>
</dbReference>
<comment type="similarity">
    <text evidence="8">Belongs to the bacterial reverse transcriptase family.</text>
</comment>
<dbReference type="PANTHER" id="PTHR34047">
    <property type="entry name" value="NUCLEAR INTRON MATURASE 1, MITOCHONDRIAL-RELATED"/>
    <property type="match status" value="1"/>
</dbReference>
<keyword evidence="3" id="KW-0548">Nucleotidyltransferase</keyword>
<keyword evidence="4" id="KW-0479">Metal-binding</keyword>
<dbReference type="OrthoDB" id="7055795at2"/>
<feature type="domain" description="Reverse transcriptase" evidence="10">
    <location>
        <begin position="199"/>
        <end position="426"/>
    </location>
</feature>
<evidence type="ECO:0000256" key="1">
    <source>
        <dbReference type="ARBA" id="ARBA00012493"/>
    </source>
</evidence>
<dbReference type="PANTHER" id="PTHR34047:SF7">
    <property type="entry name" value="RNA-DIRECTED DNA POLYMERASE"/>
    <property type="match status" value="1"/>
</dbReference>
<dbReference type="Proteomes" id="UP000281118">
    <property type="component" value="Unassembled WGS sequence"/>
</dbReference>
<dbReference type="InterPro" id="IPR000477">
    <property type="entry name" value="RT_dom"/>
</dbReference>
<comment type="caution">
    <text evidence="11">The sequence shown here is derived from an EMBL/GenBank/DDBJ whole genome shotgun (WGS) entry which is preliminary data.</text>
</comment>
<gene>
    <name evidence="11" type="ORF">EJP67_16030</name>
</gene>
<keyword evidence="5" id="KW-0460">Magnesium</keyword>
<evidence type="ECO:0000256" key="2">
    <source>
        <dbReference type="ARBA" id="ARBA00022679"/>
    </source>
</evidence>
<evidence type="ECO:0000313" key="11">
    <source>
        <dbReference type="EMBL" id="RUR68572.1"/>
    </source>
</evidence>
<evidence type="ECO:0000256" key="5">
    <source>
        <dbReference type="ARBA" id="ARBA00022842"/>
    </source>
</evidence>
<evidence type="ECO:0000256" key="6">
    <source>
        <dbReference type="ARBA" id="ARBA00022918"/>
    </source>
</evidence>
<dbReference type="InterPro" id="IPR051083">
    <property type="entry name" value="GrpII_Intron_Splice-Mob/Def"/>
</dbReference>
<dbReference type="PROSITE" id="PS50878">
    <property type="entry name" value="RT_POL"/>
    <property type="match status" value="1"/>
</dbReference>
<evidence type="ECO:0000256" key="4">
    <source>
        <dbReference type="ARBA" id="ARBA00022723"/>
    </source>
</evidence>
<proteinExistence type="inferred from homology"/>
<dbReference type="AlphaFoldDB" id="A0A3S1A3T2"/>
<comment type="catalytic activity">
    <reaction evidence="9">
        <text>DNA(n) + a 2'-deoxyribonucleoside 5'-triphosphate = DNA(n+1) + diphosphate</text>
        <dbReference type="Rhea" id="RHEA:22508"/>
        <dbReference type="Rhea" id="RHEA-COMP:17339"/>
        <dbReference type="Rhea" id="RHEA-COMP:17340"/>
        <dbReference type="ChEBI" id="CHEBI:33019"/>
        <dbReference type="ChEBI" id="CHEBI:61560"/>
        <dbReference type="ChEBI" id="CHEBI:173112"/>
        <dbReference type="EC" id="2.7.7.49"/>
    </reaction>
</comment>
<dbReference type="GO" id="GO:0051607">
    <property type="term" value="P:defense response to virus"/>
    <property type="evidence" value="ECO:0007669"/>
    <property type="project" value="UniProtKB-KW"/>
</dbReference>
<dbReference type="CDD" id="cd03487">
    <property type="entry name" value="RT_Bac_retron_II"/>
    <property type="match status" value="1"/>
</dbReference>
<evidence type="ECO:0000256" key="8">
    <source>
        <dbReference type="ARBA" id="ARBA00034120"/>
    </source>
</evidence>
<dbReference type="Pfam" id="PF00078">
    <property type="entry name" value="RVT_1"/>
    <property type="match status" value="1"/>
</dbReference>